<dbReference type="RefSeq" id="WP_204001064.1">
    <property type="nucleotide sequence ID" value="NZ_BOPG01000045.1"/>
</dbReference>
<dbReference type="CDD" id="cd00293">
    <property type="entry name" value="USP-like"/>
    <property type="match status" value="1"/>
</dbReference>
<dbReference type="InterPro" id="IPR006016">
    <property type="entry name" value="UspA"/>
</dbReference>
<protein>
    <submittedName>
        <fullName evidence="3">Universal stress protein A</fullName>
    </submittedName>
</protein>
<dbReference type="InterPro" id="IPR014729">
    <property type="entry name" value="Rossmann-like_a/b/a_fold"/>
</dbReference>
<evidence type="ECO:0000259" key="2">
    <source>
        <dbReference type="Pfam" id="PF00582"/>
    </source>
</evidence>
<organism evidence="3 4">
    <name type="scientific">Virgisporangium aurantiacum</name>
    <dbReference type="NCBI Taxonomy" id="175570"/>
    <lineage>
        <taxon>Bacteria</taxon>
        <taxon>Bacillati</taxon>
        <taxon>Actinomycetota</taxon>
        <taxon>Actinomycetes</taxon>
        <taxon>Micromonosporales</taxon>
        <taxon>Micromonosporaceae</taxon>
        <taxon>Virgisporangium</taxon>
    </lineage>
</organism>
<dbReference type="PANTHER" id="PTHR46268">
    <property type="entry name" value="STRESS RESPONSE PROTEIN NHAX"/>
    <property type="match status" value="1"/>
</dbReference>
<proteinExistence type="inferred from homology"/>
<dbReference type="EMBL" id="BOPG01000045">
    <property type="protein sequence ID" value="GIJ59232.1"/>
    <property type="molecule type" value="Genomic_DNA"/>
</dbReference>
<dbReference type="PANTHER" id="PTHR46268:SF6">
    <property type="entry name" value="UNIVERSAL STRESS PROTEIN UP12"/>
    <property type="match status" value="1"/>
</dbReference>
<dbReference type="PRINTS" id="PR01438">
    <property type="entry name" value="UNVRSLSTRESS"/>
</dbReference>
<dbReference type="InterPro" id="IPR006015">
    <property type="entry name" value="Universal_stress_UspA"/>
</dbReference>
<evidence type="ECO:0000313" key="4">
    <source>
        <dbReference type="Proteomes" id="UP000612585"/>
    </source>
</evidence>
<reference evidence="3" key="1">
    <citation type="submission" date="2021-01" db="EMBL/GenBank/DDBJ databases">
        <title>Whole genome shotgun sequence of Virgisporangium aurantiacum NBRC 16421.</title>
        <authorList>
            <person name="Komaki H."/>
            <person name="Tamura T."/>
        </authorList>
    </citation>
    <scope>NUCLEOTIDE SEQUENCE</scope>
    <source>
        <strain evidence="3">NBRC 16421</strain>
    </source>
</reference>
<feature type="domain" description="UspA" evidence="2">
    <location>
        <begin position="6"/>
        <end position="143"/>
    </location>
</feature>
<comment type="caution">
    <text evidence="3">The sequence shown here is derived from an EMBL/GenBank/DDBJ whole genome shotgun (WGS) entry which is preliminary data.</text>
</comment>
<dbReference type="Proteomes" id="UP000612585">
    <property type="component" value="Unassembled WGS sequence"/>
</dbReference>
<dbReference type="AlphaFoldDB" id="A0A8J4E4T7"/>
<evidence type="ECO:0000256" key="1">
    <source>
        <dbReference type="ARBA" id="ARBA00008791"/>
    </source>
</evidence>
<dbReference type="Pfam" id="PF00582">
    <property type="entry name" value="Usp"/>
    <property type="match status" value="1"/>
</dbReference>
<keyword evidence="4" id="KW-1185">Reference proteome</keyword>
<sequence>MAHGVIVVGIDGSATSLRAAAYAVGLARRQDSRVVAVYVRPSASGMLSIADPFGVTVAAAMAAQNDVETEFRAAIQRERALNDLDLELLVRYGDPFTELSRAAVELRADAVVVGRSVSALHRLTGSVAVRLVRSGHWPVIVVP</sequence>
<dbReference type="SUPFAM" id="SSF52402">
    <property type="entry name" value="Adenine nucleotide alpha hydrolases-like"/>
    <property type="match status" value="1"/>
</dbReference>
<accession>A0A8J4E4T7</accession>
<gene>
    <name evidence="3" type="ORF">Vau01_067480</name>
</gene>
<dbReference type="Gene3D" id="3.40.50.620">
    <property type="entry name" value="HUPs"/>
    <property type="match status" value="1"/>
</dbReference>
<evidence type="ECO:0000313" key="3">
    <source>
        <dbReference type="EMBL" id="GIJ59232.1"/>
    </source>
</evidence>
<name>A0A8J4E4T7_9ACTN</name>
<comment type="similarity">
    <text evidence="1">Belongs to the universal stress protein A family.</text>
</comment>